<name>A0A1H1PLJ1_9FLAO</name>
<evidence type="ECO:0000313" key="2">
    <source>
        <dbReference type="EMBL" id="SDS12026.1"/>
    </source>
</evidence>
<dbReference type="AlphaFoldDB" id="A0A1H1PLJ1"/>
<dbReference type="InterPro" id="IPR018713">
    <property type="entry name" value="MPAB/Lcp_cat_dom"/>
</dbReference>
<dbReference type="RefSeq" id="WP_089662547.1">
    <property type="nucleotide sequence ID" value="NZ_LT629745.1"/>
</dbReference>
<dbReference type="Pfam" id="PF09995">
    <property type="entry name" value="MPAB_Lcp_cat"/>
    <property type="match status" value="1"/>
</dbReference>
<dbReference type="EMBL" id="LT629745">
    <property type="protein sequence ID" value="SDS12026.1"/>
    <property type="molecule type" value="Genomic_DNA"/>
</dbReference>
<sequence length="256" mass="30312">MENFVKENSVVREIWGKSDTILLIFAGASAEFALNRSVDWLFYTGRLPQDPLGRLFSTVSYARKIVFSTQDEAVKAIENINKIHGSVESSRGRNIPDWAYRDVLFMLIDYSIRSYEVLERPLSLLEKREIFDVFYRVGHRMHIKDLPESFEQFVLIRKNHLEQHLHYGESSKALYKQYRQHLGWFRYRLLIETQILITPKKVRQLMAFRRLPLLHPGIMVYKMSRNLKLDWILKSLLLPSAYQKEIRSLDHVPARS</sequence>
<dbReference type="Proteomes" id="UP000198858">
    <property type="component" value="Chromosome I"/>
</dbReference>
<reference evidence="2 3" key="1">
    <citation type="submission" date="2016-10" db="EMBL/GenBank/DDBJ databases">
        <authorList>
            <person name="Varghese N."/>
            <person name="Submissions S."/>
        </authorList>
    </citation>
    <scope>NUCLEOTIDE SEQUENCE [LARGE SCALE GENOMIC DNA]</scope>
    <source>
        <strain evidence="2 3">Mar_2010_102</strain>
    </source>
</reference>
<feature type="domain" description="ER-bound oxygenase mpaB/mpaB'/Rubber oxygenase catalytic" evidence="1">
    <location>
        <begin position="46"/>
        <end position="209"/>
    </location>
</feature>
<evidence type="ECO:0000313" key="3">
    <source>
        <dbReference type="Proteomes" id="UP000198858"/>
    </source>
</evidence>
<accession>A0A1H1PLJ1</accession>
<organism evidence="2 3">
    <name type="scientific">Christiangramia echinicola</name>
    <dbReference type="NCBI Taxonomy" id="279359"/>
    <lineage>
        <taxon>Bacteria</taxon>
        <taxon>Pseudomonadati</taxon>
        <taxon>Bacteroidota</taxon>
        <taxon>Flavobacteriia</taxon>
        <taxon>Flavobacteriales</taxon>
        <taxon>Flavobacteriaceae</taxon>
        <taxon>Christiangramia</taxon>
    </lineage>
</organism>
<proteinExistence type="predicted"/>
<protein>
    <recommendedName>
        <fullName evidence="1">ER-bound oxygenase mpaB/mpaB'/Rubber oxygenase catalytic domain-containing protein</fullName>
    </recommendedName>
</protein>
<dbReference type="GO" id="GO:0016491">
    <property type="term" value="F:oxidoreductase activity"/>
    <property type="evidence" value="ECO:0007669"/>
    <property type="project" value="InterPro"/>
</dbReference>
<gene>
    <name evidence="2" type="ORF">SAMN04488552_2162</name>
</gene>
<evidence type="ECO:0000259" key="1">
    <source>
        <dbReference type="Pfam" id="PF09995"/>
    </source>
</evidence>
<dbReference type="STRING" id="1250231.SAMN04488552_2162"/>
<keyword evidence="3" id="KW-1185">Reference proteome</keyword>